<comment type="caution">
    <text evidence="4">The sequence shown here is derived from an EMBL/GenBank/DDBJ whole genome shotgun (WGS) entry which is preliminary data.</text>
</comment>
<feature type="signal peptide" evidence="2">
    <location>
        <begin position="1"/>
        <end position="24"/>
    </location>
</feature>
<dbReference type="Pfam" id="PF01551">
    <property type="entry name" value="Peptidase_M23"/>
    <property type="match status" value="1"/>
</dbReference>
<dbReference type="EMBL" id="BOOB01000001">
    <property type="protein sequence ID" value="GIH29864.1"/>
    <property type="molecule type" value="Genomic_DNA"/>
</dbReference>
<dbReference type="InterPro" id="IPR011055">
    <property type="entry name" value="Dup_hybrid_motif"/>
</dbReference>
<dbReference type="InterPro" id="IPR016047">
    <property type="entry name" value="M23ase_b-sheet_dom"/>
</dbReference>
<dbReference type="CDD" id="cd12797">
    <property type="entry name" value="M23_peptidase"/>
    <property type="match status" value="1"/>
</dbReference>
<accession>A0ABQ4F4X4</accession>
<feature type="region of interest" description="Disordered" evidence="1">
    <location>
        <begin position="246"/>
        <end position="281"/>
    </location>
</feature>
<feature type="chain" id="PRO_5047285630" description="M23ase beta-sheet core domain-containing protein" evidence="2">
    <location>
        <begin position="25"/>
        <end position="281"/>
    </location>
</feature>
<reference evidence="4 5" key="1">
    <citation type="submission" date="2021-01" db="EMBL/GenBank/DDBJ databases">
        <title>Whole genome shotgun sequence of Microbispora amethystogenes NBRC 101907.</title>
        <authorList>
            <person name="Komaki H."/>
            <person name="Tamura T."/>
        </authorList>
    </citation>
    <scope>NUCLEOTIDE SEQUENCE [LARGE SCALE GENOMIC DNA]</scope>
    <source>
        <strain evidence="4 5">NBRC 101907</strain>
    </source>
</reference>
<gene>
    <name evidence="4" type="ORF">Mam01_00280</name>
</gene>
<evidence type="ECO:0000313" key="5">
    <source>
        <dbReference type="Proteomes" id="UP000651728"/>
    </source>
</evidence>
<evidence type="ECO:0000259" key="3">
    <source>
        <dbReference type="Pfam" id="PF01551"/>
    </source>
</evidence>
<keyword evidence="2" id="KW-0732">Signal</keyword>
<feature type="domain" description="M23ase beta-sheet core" evidence="3">
    <location>
        <begin position="105"/>
        <end position="200"/>
    </location>
</feature>
<protein>
    <recommendedName>
        <fullName evidence="3">M23ase beta-sheet core domain-containing protein</fullName>
    </recommendedName>
</protein>
<dbReference type="SUPFAM" id="SSF51261">
    <property type="entry name" value="Duplicated hybrid motif"/>
    <property type="match status" value="1"/>
</dbReference>
<organism evidence="4 5">
    <name type="scientific">Microbispora amethystogenes</name>
    <dbReference type="NCBI Taxonomy" id="1427754"/>
    <lineage>
        <taxon>Bacteria</taxon>
        <taxon>Bacillati</taxon>
        <taxon>Actinomycetota</taxon>
        <taxon>Actinomycetes</taxon>
        <taxon>Streptosporangiales</taxon>
        <taxon>Streptosporangiaceae</taxon>
        <taxon>Microbispora</taxon>
    </lineage>
</organism>
<proteinExistence type="predicted"/>
<evidence type="ECO:0000256" key="2">
    <source>
        <dbReference type="SAM" id="SignalP"/>
    </source>
</evidence>
<dbReference type="PROSITE" id="PS51257">
    <property type="entry name" value="PROKAR_LIPOPROTEIN"/>
    <property type="match status" value="1"/>
</dbReference>
<keyword evidence="5" id="KW-1185">Reference proteome</keyword>
<name>A0ABQ4F4X4_9ACTN</name>
<sequence length="281" mass="29885">MEIMRSGRLAALTGTAFLAASCGAPGGVAGVSTLPPATPPVNGITAATAPADPGQAVPPPGDEPVWMPPPKVSPYTYAFPVKGCKVSYSRKLLVLPKTIVWAEKGCAFVSPVDGVIEAVNVKNQWTPSTDRGTDREGRYVTVKGEDGVLYLGGHLDSVVEDLAPGAKVKAGQLLGRVGNSGNARDTASNLYFAISWPTAPQNWWIRRGIVPPWPFLDAWDDGNRTVSPRKAMLTLRKRLGATPPCTQLCAAKQQQSSPPPEESRPPKKKDSDEDTRVVVPL</sequence>
<dbReference type="Proteomes" id="UP000651728">
    <property type="component" value="Unassembled WGS sequence"/>
</dbReference>
<evidence type="ECO:0000313" key="4">
    <source>
        <dbReference type="EMBL" id="GIH29864.1"/>
    </source>
</evidence>
<feature type="compositionally biased region" description="Basic and acidic residues" evidence="1">
    <location>
        <begin position="261"/>
        <end position="281"/>
    </location>
</feature>
<evidence type="ECO:0000256" key="1">
    <source>
        <dbReference type="SAM" id="MobiDB-lite"/>
    </source>
</evidence>
<dbReference type="Gene3D" id="2.70.70.10">
    <property type="entry name" value="Glucose Permease (Domain IIA)"/>
    <property type="match status" value="1"/>
</dbReference>